<dbReference type="GO" id="GO:0016567">
    <property type="term" value="P:protein ubiquitination"/>
    <property type="evidence" value="ECO:0007669"/>
    <property type="project" value="TreeGrafter"/>
</dbReference>
<feature type="compositionally biased region" description="Polar residues" evidence="10">
    <location>
        <begin position="433"/>
        <end position="443"/>
    </location>
</feature>
<evidence type="ECO:0000256" key="3">
    <source>
        <dbReference type="ARBA" id="ARBA00022771"/>
    </source>
</evidence>
<dbReference type="InterPro" id="IPR001841">
    <property type="entry name" value="Znf_RING"/>
</dbReference>
<feature type="domain" description="RING-type" evidence="11">
    <location>
        <begin position="9"/>
        <end position="52"/>
    </location>
</feature>
<protein>
    <submittedName>
        <fullName evidence="13">Transcriptional repressor general negative regulator of transcription subunit 4</fullName>
        <ecNumber evidence="13">2.3.2.27</ecNumber>
    </submittedName>
</protein>
<dbReference type="PANTHER" id="PTHR12603">
    <property type="entry name" value="CCR4-NOT TRANSCRIPTION COMPLEX RELATED"/>
    <property type="match status" value="1"/>
</dbReference>
<dbReference type="EC" id="2.3.2.27" evidence="13"/>
<reference evidence="13" key="1">
    <citation type="submission" date="2022-07" db="EMBL/GenBank/DDBJ databases">
        <title>Phylogenomic reconstructions and comparative analyses of Kickxellomycotina fungi.</title>
        <authorList>
            <person name="Reynolds N.K."/>
            <person name="Stajich J.E."/>
            <person name="Barry K."/>
            <person name="Grigoriev I.V."/>
            <person name="Crous P."/>
            <person name="Smith M.E."/>
        </authorList>
    </citation>
    <scope>NUCLEOTIDE SEQUENCE</scope>
    <source>
        <strain evidence="13">RSA 567</strain>
    </source>
</reference>
<dbReference type="SUPFAM" id="SSF54928">
    <property type="entry name" value="RNA-binding domain, RBD"/>
    <property type="match status" value="1"/>
</dbReference>
<evidence type="ECO:0000256" key="1">
    <source>
        <dbReference type="ARBA" id="ARBA00004123"/>
    </source>
</evidence>
<feature type="compositionally biased region" description="Low complexity" evidence="10">
    <location>
        <begin position="387"/>
        <end position="404"/>
    </location>
</feature>
<accession>A0A9W8B7G5</accession>
<feature type="region of interest" description="Disordered" evidence="10">
    <location>
        <begin position="216"/>
        <end position="253"/>
    </location>
</feature>
<feature type="region of interest" description="Disordered" evidence="10">
    <location>
        <begin position="316"/>
        <end position="517"/>
    </location>
</feature>
<dbReference type="Gene3D" id="3.30.40.10">
    <property type="entry name" value="Zinc/RING finger domain, C3HC4 (zinc finger)"/>
    <property type="match status" value="1"/>
</dbReference>
<sequence length="1269" mass="130765">MSDSEDYDCPLCLDEMDLADRNFKPCPCGYQICRFCWNHIRVELNGLCPACRRPYSEHTVEFTPISTEEIIRLKQKKRAKEREKREADAASRRHLQNMRVVQKNLVYVIGLSPKLANEEVKYFGQFGKINKVVINRRLNHSSTVGSQAISYGIYITYDRKEDAAKAIAAVDGSVSDGRTLKVTFGTTKYCTYYLRNIACQNPGCMYLHEPGQEADSYTKEDLAAGTHSKPRGRDRSSSTSNSRKSPLGKVPAITSPSLFPALVVPETDKLSSSSSGPVPTTTTEVSTPSATAVSPAVSSPAPTSKKAVLVALSSSRDKGKASAANAKSALPPTAAWGKVGTGKQADQAVTSPELAKGRSDSSVELIGSAKARGKAPATGTRDTKPGSKLSTKLSSKYSSKSSTRNNKRADPMTKENTSAEEPQPSPSGALPNDDTSPLESSAKATAVAPCHSPPPVITTAAEPEPPVYTGAFNPFGKPAQSTATSPADLALSKDSTSPVLATSAATAPSTTSDHGASGSFDPFAVPLSLPLAGRSKTEGLLTATPVTNGTSPFSPPPADSLLPTISSDTGTLSGPLGLSLDGRRGSQPLVSRHPTLHGSETGKIVSPMLAQFPSSPRRDNALDPFALDSVGALPQASDENKSAMNALFAKLKLSSQTSQLSSPFQLENGGDSQGSKSALAGLSSTGPRATPILSASSAGGSGGGGGLSVPPGLSRNGSFSGAIGLALDEPSPLAAPYLNPSPHPHAAPAKAHNGESLAQMLSHMDGPLATSPSAPATEPPASSNGGMMARLMDQQSRNATAQEQHQQRAGQLSEIFARLTAQQGQTHKGSPTFAHITTENSALSNDNSAPGLSSPRITAATTVAEPSSPVTTFGDPAIMSVRMLSSAGLRSSAETSKSRFLDHLGTSNQPRVATSDGSLLRRGSRLPAANADAPNLTITSLGNANNGASRPLSPLFATTSISTTNAPPVVDQPHGLPSGHNLLDTLFKGSAGGHGPASQPLPPGPFGNAEFGHRGPGLSTGRLSDGPSHPLLNTSGSNHPHHHPILSAGHGIGTGPFMSTNLPGPLMDPGNAAGMNPPLHFHGSGDRFMPPPLPPVGLMSSASPFAGGNGSGSFLNGLGATDRGGNNGPSSQLGGMSMAPGMSPLMMPPVSHGAGNGQGFGSATGPHYMHPLSHPAQHGLYPSPMMGLGMSTTNGGGNGLLPGLPHRPLGNNHDIFASHPAAGQSSSGLGGLNSLPPPYQHGHLFASLPPPHSQQPQQQPQGQQQQQQS</sequence>
<feature type="compositionally biased region" description="Low complexity" evidence="10">
    <location>
        <begin position="1254"/>
        <end position="1269"/>
    </location>
</feature>
<keyword evidence="4" id="KW-0862">Zinc</keyword>
<evidence type="ECO:0000256" key="7">
    <source>
        <dbReference type="ARBA" id="ARBA00023242"/>
    </source>
</evidence>
<feature type="compositionally biased region" description="Low complexity" evidence="10">
    <location>
        <begin position="769"/>
        <end position="783"/>
    </location>
</feature>
<dbReference type="Proteomes" id="UP001151582">
    <property type="component" value="Unassembled WGS sequence"/>
</dbReference>
<dbReference type="CDD" id="cd16618">
    <property type="entry name" value="mRING-HC-C4C4_CNOT4"/>
    <property type="match status" value="1"/>
</dbReference>
<dbReference type="GO" id="GO:0005634">
    <property type="term" value="C:nucleus"/>
    <property type="evidence" value="ECO:0007669"/>
    <property type="project" value="UniProtKB-SubCell"/>
</dbReference>
<gene>
    <name evidence="13" type="primary">NOT4</name>
    <name evidence="13" type="ORF">H4R34_003463</name>
</gene>
<dbReference type="InterPro" id="IPR034261">
    <property type="entry name" value="CNOT4_RRM"/>
</dbReference>
<dbReference type="SMART" id="SM00361">
    <property type="entry name" value="RRM_1"/>
    <property type="match status" value="1"/>
</dbReference>
<keyword evidence="3 8" id="KW-0863">Zinc-finger</keyword>
<dbReference type="InterPro" id="IPR013083">
    <property type="entry name" value="Znf_RING/FYVE/PHD"/>
</dbReference>
<dbReference type="InterPro" id="IPR039515">
    <property type="entry name" value="NOT4_mRING-HC-C4C4"/>
</dbReference>
<keyword evidence="7" id="KW-0539">Nucleus</keyword>
<feature type="region of interest" description="Disordered" evidence="10">
    <location>
        <begin position="1113"/>
        <end position="1143"/>
    </location>
</feature>
<dbReference type="GO" id="GO:0061630">
    <property type="term" value="F:ubiquitin protein ligase activity"/>
    <property type="evidence" value="ECO:0007669"/>
    <property type="project" value="UniProtKB-EC"/>
</dbReference>
<keyword evidence="5 9" id="KW-0694">RNA-binding</keyword>
<dbReference type="PANTHER" id="PTHR12603:SF0">
    <property type="entry name" value="CCR4-NOT TRANSCRIPTION COMPLEX SUBUNIT 4"/>
    <property type="match status" value="1"/>
</dbReference>
<feature type="compositionally biased region" description="Low complexity" evidence="10">
    <location>
        <begin position="271"/>
        <end position="304"/>
    </location>
</feature>
<keyword evidence="6" id="KW-0175">Coiled coil</keyword>
<evidence type="ECO:0000259" key="12">
    <source>
        <dbReference type="PROSITE" id="PS50102"/>
    </source>
</evidence>
<dbReference type="GO" id="GO:0008270">
    <property type="term" value="F:zinc ion binding"/>
    <property type="evidence" value="ECO:0007669"/>
    <property type="project" value="UniProtKB-KW"/>
</dbReference>
<dbReference type="Pfam" id="PF00076">
    <property type="entry name" value="RRM_1"/>
    <property type="match status" value="1"/>
</dbReference>
<dbReference type="GO" id="GO:0003723">
    <property type="term" value="F:RNA binding"/>
    <property type="evidence" value="ECO:0007669"/>
    <property type="project" value="UniProtKB-UniRule"/>
</dbReference>
<comment type="caution">
    <text evidence="13">The sequence shown here is derived from an EMBL/GenBank/DDBJ whole genome shotgun (WGS) entry which is preliminary data.</text>
</comment>
<dbReference type="InterPro" id="IPR000504">
    <property type="entry name" value="RRM_dom"/>
</dbReference>
<dbReference type="PROSITE" id="PS50102">
    <property type="entry name" value="RRM"/>
    <property type="match status" value="1"/>
</dbReference>
<evidence type="ECO:0000256" key="4">
    <source>
        <dbReference type="ARBA" id="ARBA00022833"/>
    </source>
</evidence>
<feature type="domain" description="RRM" evidence="12">
    <location>
        <begin position="104"/>
        <end position="187"/>
    </location>
</feature>
<dbReference type="Pfam" id="PF14570">
    <property type="entry name" value="zf-RING_4"/>
    <property type="match status" value="1"/>
</dbReference>
<proteinExistence type="predicted"/>
<dbReference type="InterPro" id="IPR012677">
    <property type="entry name" value="Nucleotide-bd_a/b_plait_sf"/>
</dbReference>
<dbReference type="SUPFAM" id="SSF57850">
    <property type="entry name" value="RING/U-box"/>
    <property type="match status" value="1"/>
</dbReference>
<evidence type="ECO:0000259" key="11">
    <source>
        <dbReference type="PROSITE" id="PS50089"/>
    </source>
</evidence>
<feature type="compositionally biased region" description="Polar residues" evidence="10">
    <location>
        <begin position="905"/>
        <end position="917"/>
    </location>
</feature>
<dbReference type="OrthoDB" id="1923159at2759"/>
<feature type="region of interest" description="Disordered" evidence="10">
    <location>
        <begin position="661"/>
        <end position="713"/>
    </location>
</feature>
<dbReference type="InterPro" id="IPR003954">
    <property type="entry name" value="RRM_euk-type"/>
</dbReference>
<feature type="region of interest" description="Disordered" evidence="10">
    <location>
        <begin position="268"/>
        <end position="304"/>
    </location>
</feature>
<feature type="region of interest" description="Disordered" evidence="10">
    <location>
        <begin position="900"/>
        <end position="919"/>
    </location>
</feature>
<evidence type="ECO:0000313" key="14">
    <source>
        <dbReference type="Proteomes" id="UP001151582"/>
    </source>
</evidence>
<evidence type="ECO:0000256" key="6">
    <source>
        <dbReference type="ARBA" id="ARBA00023054"/>
    </source>
</evidence>
<dbReference type="EMBL" id="JANBQB010000323">
    <property type="protein sequence ID" value="KAJ1977748.1"/>
    <property type="molecule type" value="Genomic_DNA"/>
</dbReference>
<name>A0A9W8B7G5_9FUNG</name>
<evidence type="ECO:0000256" key="10">
    <source>
        <dbReference type="SAM" id="MobiDB-lite"/>
    </source>
</evidence>
<keyword evidence="13" id="KW-0808">Transferase</keyword>
<evidence type="ECO:0000313" key="13">
    <source>
        <dbReference type="EMBL" id="KAJ1977748.1"/>
    </source>
</evidence>
<dbReference type="CDD" id="cd12438">
    <property type="entry name" value="RRM_CNOT4"/>
    <property type="match status" value="1"/>
</dbReference>
<comment type="subcellular location">
    <subcellularLocation>
        <location evidence="1">Nucleus</location>
    </subcellularLocation>
</comment>
<keyword evidence="13" id="KW-0012">Acyltransferase</keyword>
<feature type="compositionally biased region" description="Low complexity" evidence="10">
    <location>
        <begin position="495"/>
        <end position="512"/>
    </location>
</feature>
<dbReference type="SMART" id="SM00360">
    <property type="entry name" value="RRM"/>
    <property type="match status" value="1"/>
</dbReference>
<evidence type="ECO:0000256" key="8">
    <source>
        <dbReference type="PROSITE-ProRule" id="PRU00175"/>
    </source>
</evidence>
<feature type="region of interest" description="Disordered" evidence="10">
    <location>
        <begin position="959"/>
        <end position="1048"/>
    </location>
</feature>
<dbReference type="PROSITE" id="PS50089">
    <property type="entry name" value="ZF_RING_2"/>
    <property type="match status" value="1"/>
</dbReference>
<evidence type="ECO:0000256" key="2">
    <source>
        <dbReference type="ARBA" id="ARBA00022723"/>
    </source>
</evidence>
<dbReference type="GO" id="GO:0030014">
    <property type="term" value="C:CCR4-NOT complex"/>
    <property type="evidence" value="ECO:0007669"/>
    <property type="project" value="InterPro"/>
</dbReference>
<dbReference type="InterPro" id="IPR035979">
    <property type="entry name" value="RBD_domain_sf"/>
</dbReference>
<dbReference type="Gene3D" id="3.30.70.330">
    <property type="match status" value="1"/>
</dbReference>
<keyword evidence="14" id="KW-1185">Reference proteome</keyword>
<feature type="region of interest" description="Disordered" evidence="10">
    <location>
        <begin position="1211"/>
        <end position="1269"/>
    </location>
</feature>
<evidence type="ECO:0000256" key="9">
    <source>
        <dbReference type="PROSITE-ProRule" id="PRU00176"/>
    </source>
</evidence>
<dbReference type="AlphaFoldDB" id="A0A9W8B7G5"/>
<evidence type="ECO:0000256" key="5">
    <source>
        <dbReference type="ARBA" id="ARBA00022884"/>
    </source>
</evidence>
<dbReference type="FunFam" id="3.30.40.10:FF:000006">
    <property type="entry name" value="CCR4-NOT transcription complex subunit 4"/>
    <property type="match status" value="1"/>
</dbReference>
<dbReference type="InterPro" id="IPR039780">
    <property type="entry name" value="Mot2"/>
</dbReference>
<feature type="region of interest" description="Disordered" evidence="10">
    <location>
        <begin position="765"/>
        <end position="787"/>
    </location>
</feature>
<organism evidence="13 14">
    <name type="scientific">Dimargaris verticillata</name>
    <dbReference type="NCBI Taxonomy" id="2761393"/>
    <lineage>
        <taxon>Eukaryota</taxon>
        <taxon>Fungi</taxon>
        <taxon>Fungi incertae sedis</taxon>
        <taxon>Zoopagomycota</taxon>
        <taxon>Kickxellomycotina</taxon>
        <taxon>Dimargaritomycetes</taxon>
        <taxon>Dimargaritales</taxon>
        <taxon>Dimargaritaceae</taxon>
        <taxon>Dimargaris</taxon>
    </lineage>
</organism>
<keyword evidence="2" id="KW-0479">Metal-binding</keyword>